<dbReference type="Proteomes" id="UP001610432">
    <property type="component" value="Unassembled WGS sequence"/>
</dbReference>
<gene>
    <name evidence="1" type="ORF">BJX67DRAFT_89159</name>
</gene>
<reference evidence="1 2" key="1">
    <citation type="submission" date="2024-07" db="EMBL/GenBank/DDBJ databases">
        <title>Section-level genome sequencing and comparative genomics of Aspergillus sections Usti and Cavernicolus.</title>
        <authorList>
            <consortium name="Lawrence Berkeley National Laboratory"/>
            <person name="Nybo J.L."/>
            <person name="Vesth T.C."/>
            <person name="Theobald S."/>
            <person name="Frisvad J.C."/>
            <person name="Larsen T.O."/>
            <person name="Kjaerboelling I."/>
            <person name="Rothschild-Mancinelli K."/>
            <person name="Lyhne E.K."/>
            <person name="Kogle M.E."/>
            <person name="Barry K."/>
            <person name="Clum A."/>
            <person name="Na H."/>
            <person name="Ledsgaard L."/>
            <person name="Lin J."/>
            <person name="Lipzen A."/>
            <person name="Kuo A."/>
            <person name="Riley R."/>
            <person name="Mondo S."/>
            <person name="Labutti K."/>
            <person name="Haridas S."/>
            <person name="Pangalinan J."/>
            <person name="Salamov A.A."/>
            <person name="Simmons B.A."/>
            <person name="Magnuson J.K."/>
            <person name="Chen J."/>
            <person name="Drula E."/>
            <person name="Henrissat B."/>
            <person name="Wiebenga A."/>
            <person name="Lubbers R.J."/>
            <person name="Gomes A.C."/>
            <person name="Macurrencykelacurrency M.R."/>
            <person name="Stajich J."/>
            <person name="Grigoriev I.V."/>
            <person name="Mortensen U.H."/>
            <person name="De Vries R.P."/>
            <person name="Baker S.E."/>
            <person name="Andersen M.R."/>
        </authorList>
    </citation>
    <scope>NUCLEOTIDE SEQUENCE [LARGE SCALE GENOMIC DNA]</scope>
    <source>
        <strain evidence="1 2">CBS 449.75</strain>
    </source>
</reference>
<evidence type="ECO:0000313" key="2">
    <source>
        <dbReference type="Proteomes" id="UP001610432"/>
    </source>
</evidence>
<dbReference type="RefSeq" id="XP_070890826.1">
    <property type="nucleotide sequence ID" value="XM_071035596.1"/>
</dbReference>
<organism evidence="1 2">
    <name type="scientific">Aspergillus lucknowensis</name>
    <dbReference type="NCBI Taxonomy" id="176173"/>
    <lineage>
        <taxon>Eukaryota</taxon>
        <taxon>Fungi</taxon>
        <taxon>Dikarya</taxon>
        <taxon>Ascomycota</taxon>
        <taxon>Pezizomycotina</taxon>
        <taxon>Eurotiomycetes</taxon>
        <taxon>Eurotiomycetidae</taxon>
        <taxon>Eurotiales</taxon>
        <taxon>Aspergillaceae</taxon>
        <taxon>Aspergillus</taxon>
        <taxon>Aspergillus subgen. Nidulantes</taxon>
    </lineage>
</organism>
<protein>
    <submittedName>
        <fullName evidence="1">Uncharacterized protein</fullName>
    </submittedName>
</protein>
<proteinExistence type="predicted"/>
<accession>A0ABR4M5G9</accession>
<comment type="caution">
    <text evidence="1">The sequence shown here is derived from an EMBL/GenBank/DDBJ whole genome shotgun (WGS) entry which is preliminary data.</text>
</comment>
<name>A0ABR4M5G9_9EURO</name>
<sequence length="232" mass="25860">MILVTSWPARASFFLGWRTLPVGQEQTTRGFILLQEPCQVNGTNPITLITPACLISGRNVDQEPVNQPPIRRSLMTTVLSEASLFGNVLFLAASRLRDCESTPAPCWLPPNCPREDVRLLKRSNRSSILESAVNSPGQRRMRLFFKEQGFSPIATLQLSKNLNCQWKESIHVAETPVNLIQLRTHGFGDPSRRGKIISKATCRPPACLGGKGGRIPLALRLENRSRSRPRPK</sequence>
<dbReference type="GeneID" id="98150668"/>
<evidence type="ECO:0000313" key="1">
    <source>
        <dbReference type="EMBL" id="KAL2871847.1"/>
    </source>
</evidence>
<dbReference type="EMBL" id="JBFXLQ010000002">
    <property type="protein sequence ID" value="KAL2871847.1"/>
    <property type="molecule type" value="Genomic_DNA"/>
</dbReference>
<keyword evidence="2" id="KW-1185">Reference proteome</keyword>